<dbReference type="Pfam" id="PF00651">
    <property type="entry name" value="BTB"/>
    <property type="match status" value="1"/>
</dbReference>
<reference evidence="2 3" key="1">
    <citation type="submission" date="2024-05" db="EMBL/GenBank/DDBJ databases">
        <authorList>
            <person name="Wallberg A."/>
        </authorList>
    </citation>
    <scope>NUCLEOTIDE SEQUENCE [LARGE SCALE GENOMIC DNA]</scope>
</reference>
<evidence type="ECO:0000313" key="2">
    <source>
        <dbReference type="EMBL" id="CAL4200792.1"/>
    </source>
</evidence>
<protein>
    <recommendedName>
        <fullName evidence="1">BTB domain-containing protein</fullName>
    </recommendedName>
</protein>
<dbReference type="InterPro" id="IPR051481">
    <property type="entry name" value="BTB-POZ/Galectin-3-binding"/>
</dbReference>
<evidence type="ECO:0000313" key="3">
    <source>
        <dbReference type="Proteomes" id="UP001497623"/>
    </source>
</evidence>
<proteinExistence type="predicted"/>
<feature type="domain" description="BTB" evidence="1">
    <location>
        <begin position="34"/>
        <end position="101"/>
    </location>
</feature>
<dbReference type="Gene3D" id="3.30.710.10">
    <property type="entry name" value="Potassium Channel Kv1.1, Chain A"/>
    <property type="match status" value="1"/>
</dbReference>
<organism evidence="2 3">
    <name type="scientific">Meganyctiphanes norvegica</name>
    <name type="common">Northern krill</name>
    <name type="synonym">Thysanopoda norvegica</name>
    <dbReference type="NCBI Taxonomy" id="48144"/>
    <lineage>
        <taxon>Eukaryota</taxon>
        <taxon>Metazoa</taxon>
        <taxon>Ecdysozoa</taxon>
        <taxon>Arthropoda</taxon>
        <taxon>Crustacea</taxon>
        <taxon>Multicrustacea</taxon>
        <taxon>Malacostraca</taxon>
        <taxon>Eumalacostraca</taxon>
        <taxon>Eucarida</taxon>
        <taxon>Euphausiacea</taxon>
        <taxon>Euphausiidae</taxon>
        <taxon>Meganyctiphanes</taxon>
    </lineage>
</organism>
<accession>A0AAV2SH78</accession>
<dbReference type="PANTHER" id="PTHR24410:SF23">
    <property type="entry name" value="BTB DOMAIN-CONTAINING PROTEIN-RELATED"/>
    <property type="match status" value="1"/>
</dbReference>
<name>A0AAV2SH78_MEGNR</name>
<sequence>NRIAMESPVKGCQSLPPTSPTECLSRIFHTKAMTDLTLTFPGYPQKYQVHRLILAMWSDVWQAMLFGPLAESDTIALEDDDPEVMGCLLHYMYTGKAKLHDVSLTVQIYLLANKYNMNHLETLCSK</sequence>
<dbReference type="SUPFAM" id="SSF54695">
    <property type="entry name" value="POZ domain"/>
    <property type="match status" value="1"/>
</dbReference>
<gene>
    <name evidence="2" type="ORF">MNOR_LOCUS37565</name>
</gene>
<dbReference type="Proteomes" id="UP001497623">
    <property type="component" value="Unassembled WGS sequence"/>
</dbReference>
<dbReference type="PROSITE" id="PS50097">
    <property type="entry name" value="BTB"/>
    <property type="match status" value="1"/>
</dbReference>
<comment type="caution">
    <text evidence="2">The sequence shown here is derived from an EMBL/GenBank/DDBJ whole genome shotgun (WGS) entry which is preliminary data.</text>
</comment>
<feature type="non-terminal residue" evidence="2">
    <location>
        <position position="1"/>
    </location>
</feature>
<dbReference type="AlphaFoldDB" id="A0AAV2SH78"/>
<dbReference type="SMART" id="SM00225">
    <property type="entry name" value="BTB"/>
    <property type="match status" value="1"/>
</dbReference>
<dbReference type="EMBL" id="CAXKWB010076794">
    <property type="protein sequence ID" value="CAL4200792.1"/>
    <property type="molecule type" value="Genomic_DNA"/>
</dbReference>
<dbReference type="CDD" id="cd18186">
    <property type="entry name" value="BTB_POZ_ZBTB_KLHL-like"/>
    <property type="match status" value="1"/>
</dbReference>
<dbReference type="InterPro" id="IPR000210">
    <property type="entry name" value="BTB/POZ_dom"/>
</dbReference>
<feature type="non-terminal residue" evidence="2">
    <location>
        <position position="126"/>
    </location>
</feature>
<dbReference type="InterPro" id="IPR011333">
    <property type="entry name" value="SKP1/BTB/POZ_sf"/>
</dbReference>
<dbReference type="PANTHER" id="PTHR24410">
    <property type="entry name" value="HL07962P-RELATED"/>
    <property type="match status" value="1"/>
</dbReference>
<keyword evidence="3" id="KW-1185">Reference proteome</keyword>
<evidence type="ECO:0000259" key="1">
    <source>
        <dbReference type="PROSITE" id="PS50097"/>
    </source>
</evidence>